<organism evidence="2 3">
    <name type="scientific">Orbilia blumenaviensis</name>
    <dbReference type="NCBI Taxonomy" id="1796055"/>
    <lineage>
        <taxon>Eukaryota</taxon>
        <taxon>Fungi</taxon>
        <taxon>Dikarya</taxon>
        <taxon>Ascomycota</taxon>
        <taxon>Pezizomycotina</taxon>
        <taxon>Orbiliomycetes</taxon>
        <taxon>Orbiliales</taxon>
        <taxon>Orbiliaceae</taxon>
        <taxon>Orbilia</taxon>
    </lineage>
</organism>
<dbReference type="Proteomes" id="UP001373714">
    <property type="component" value="Unassembled WGS sequence"/>
</dbReference>
<evidence type="ECO:0000313" key="3">
    <source>
        <dbReference type="Proteomes" id="UP001373714"/>
    </source>
</evidence>
<dbReference type="EMBL" id="JAVHNS010000015">
    <property type="protein sequence ID" value="KAK6334402.1"/>
    <property type="molecule type" value="Genomic_DNA"/>
</dbReference>
<gene>
    <name evidence="2" type="ORF">TWF730_003616</name>
</gene>
<feature type="compositionally biased region" description="Low complexity" evidence="1">
    <location>
        <begin position="22"/>
        <end position="37"/>
    </location>
</feature>
<name>A0AAV9U2X5_9PEZI</name>
<dbReference type="AlphaFoldDB" id="A0AAV9U2X5"/>
<reference evidence="2 3" key="1">
    <citation type="submission" date="2019-10" db="EMBL/GenBank/DDBJ databases">
        <authorList>
            <person name="Palmer J.M."/>
        </authorList>
    </citation>
    <scope>NUCLEOTIDE SEQUENCE [LARGE SCALE GENOMIC DNA]</scope>
    <source>
        <strain evidence="2 3">TWF730</strain>
    </source>
</reference>
<evidence type="ECO:0000256" key="1">
    <source>
        <dbReference type="SAM" id="MobiDB-lite"/>
    </source>
</evidence>
<sequence>MSSINPSEYVLLDTNAENATLTPLQTTPSLTPSDSPSPALPPVRPTTSTATTSATTTIINNTNSTIHMQGQQLPTISGIQSYESFARELELKRAEWYLEAAAVSKCTDDEVSEATNSEKASALLAQLYPSPEQQEENTSVIFSIRISRYFLKYSKPEWALSLLSIIPVSTDTNTRSLPSSLLLEKEDRITYWYYKSLATLELQHQQSSSPQSITATNGTEDLIKNGMIEAVGCINEDTRKKWINVGYFLMAVYSLLRGDEIDARFWKGQLPAGYTLPEGVYCTHEGLVEGLGGLQMPVMRGGARGEMGTPRPAPAQSTSSSEGNRDVISQLQGLTTADIAMRDVARLKRDVSDIYDSVNMNYREMHERIKAIHTILDGGKGGVSREEVDELKKRLGYLEGVALRG</sequence>
<keyword evidence="3" id="KW-1185">Reference proteome</keyword>
<feature type="compositionally biased region" description="Polar residues" evidence="1">
    <location>
        <begin position="315"/>
        <end position="324"/>
    </location>
</feature>
<protein>
    <submittedName>
        <fullName evidence="2">Uncharacterized protein</fullName>
    </submittedName>
</protein>
<feature type="region of interest" description="Disordered" evidence="1">
    <location>
        <begin position="302"/>
        <end position="324"/>
    </location>
</feature>
<proteinExistence type="predicted"/>
<feature type="region of interest" description="Disordered" evidence="1">
    <location>
        <begin position="22"/>
        <end position="53"/>
    </location>
</feature>
<accession>A0AAV9U2X5</accession>
<comment type="caution">
    <text evidence="2">The sequence shown here is derived from an EMBL/GenBank/DDBJ whole genome shotgun (WGS) entry which is preliminary data.</text>
</comment>
<evidence type="ECO:0000313" key="2">
    <source>
        <dbReference type="EMBL" id="KAK6334402.1"/>
    </source>
</evidence>